<dbReference type="GO" id="GO:0022857">
    <property type="term" value="F:transmembrane transporter activity"/>
    <property type="evidence" value="ECO:0007669"/>
    <property type="project" value="UniProtKB-UniRule"/>
</dbReference>
<evidence type="ECO:0000313" key="9">
    <source>
        <dbReference type="EMBL" id="SPJ24574.1"/>
    </source>
</evidence>
<dbReference type="PANTHER" id="PTHR33362">
    <property type="entry name" value="SIALIC ACID TRAP TRANSPORTER PERMEASE PROTEIN SIAT-RELATED"/>
    <property type="match status" value="1"/>
</dbReference>
<dbReference type="Pfam" id="PF06808">
    <property type="entry name" value="DctM"/>
    <property type="match status" value="1"/>
</dbReference>
<protein>
    <recommendedName>
        <fullName evidence="7">TRAP transporter large permease protein</fullName>
    </recommendedName>
</protein>
<keyword evidence="3 7" id="KW-0997">Cell inner membrane</keyword>
<comment type="subunit">
    <text evidence="7">The complex comprises the extracytoplasmic solute receptor protein and the two transmembrane proteins.</text>
</comment>
<feature type="transmembrane region" description="Helical" evidence="7">
    <location>
        <begin position="171"/>
        <end position="196"/>
    </location>
</feature>
<dbReference type="NCBIfam" id="TIGR00786">
    <property type="entry name" value="dctM"/>
    <property type="match status" value="1"/>
</dbReference>
<comment type="subcellular location">
    <subcellularLocation>
        <location evidence="1 7">Cell inner membrane</location>
        <topology evidence="1 7">Multi-pass membrane protein</topology>
    </subcellularLocation>
</comment>
<dbReference type="EMBL" id="ONZF01000004">
    <property type="protein sequence ID" value="SPJ24574.1"/>
    <property type="molecule type" value="Genomic_DNA"/>
</dbReference>
<comment type="function">
    <text evidence="7">Part of the tripartite ATP-independent periplasmic (TRAP) transport system.</text>
</comment>
<reference evidence="9 10" key="1">
    <citation type="submission" date="2018-03" db="EMBL/GenBank/DDBJ databases">
        <authorList>
            <person name="Keele B.F."/>
        </authorList>
    </citation>
    <scope>NUCLEOTIDE SEQUENCE [LARGE SCALE GENOMIC DNA]</scope>
    <source>
        <strain evidence="9 10">CECT 8504</strain>
    </source>
</reference>
<feature type="transmembrane region" description="Helical" evidence="7">
    <location>
        <begin position="409"/>
        <end position="431"/>
    </location>
</feature>
<feature type="transmembrane region" description="Helical" evidence="7">
    <location>
        <begin position="319"/>
        <end position="351"/>
    </location>
</feature>
<feature type="transmembrane region" description="Helical" evidence="7">
    <location>
        <begin position="139"/>
        <end position="165"/>
    </location>
</feature>
<keyword evidence="5 7" id="KW-1133">Transmembrane helix</keyword>
<sequence>MGAILLTIICILGVGLGIGLYVSVTIGFTALGVGLIFSDRPVWDALSYLPYNAVTTVTLLALPLFILMGELLLRSGITERMYDTVSKWLNWLPGGLLHTNIVASGLFACVSGSSPATAATIGGVAIPYMSKRGYDQRMMLGSIAGGGTLGILIPPSIVMIVYAVLAGESIGQLYIAGVVPGLILLGLCLGVILIAARVRPALAPKEASTSWAEKLAGLVWLLPILGLIVAVLGSIYAGVATPTEAAAFGVTGALIIAAMTGRLSLSMLRETLLATAATTSMIMLILVGAFLLQFVMAFLGLPVAMARAIAAWDLSTLQIVLACCVIYLVLGMFMESLSMIVITIPVLIPVLDSAGVDLLWFGIVVVMLVEASMITPPVGLNLFIILGLARRNELNDVGFKDVFLGVLPFFGALIVTLILVLIFPDLVFLLVRQM</sequence>
<evidence type="ECO:0000313" key="10">
    <source>
        <dbReference type="Proteomes" id="UP000244912"/>
    </source>
</evidence>
<keyword evidence="2" id="KW-1003">Cell membrane</keyword>
<dbReference type="GO" id="GO:0005886">
    <property type="term" value="C:plasma membrane"/>
    <property type="evidence" value="ECO:0007669"/>
    <property type="project" value="UniProtKB-SubCell"/>
</dbReference>
<dbReference type="OrthoDB" id="9790209at2"/>
<comment type="caution">
    <text evidence="7">Lacks conserved residue(s) required for the propagation of feature annotation.</text>
</comment>
<evidence type="ECO:0000256" key="2">
    <source>
        <dbReference type="ARBA" id="ARBA00022475"/>
    </source>
</evidence>
<feature type="transmembrane region" description="Helical" evidence="7">
    <location>
        <begin position="7"/>
        <end position="37"/>
    </location>
</feature>
<dbReference type="InterPro" id="IPR004681">
    <property type="entry name" value="TRAP_DctM"/>
</dbReference>
<feature type="transmembrane region" description="Helical" evidence="7">
    <location>
        <begin position="49"/>
        <end position="73"/>
    </location>
</feature>
<dbReference type="InterPro" id="IPR010656">
    <property type="entry name" value="DctM"/>
</dbReference>
<evidence type="ECO:0000256" key="4">
    <source>
        <dbReference type="ARBA" id="ARBA00022692"/>
    </source>
</evidence>
<evidence type="ECO:0000259" key="8">
    <source>
        <dbReference type="Pfam" id="PF06808"/>
    </source>
</evidence>
<comment type="similarity">
    <text evidence="7">Belongs to the TRAP transporter large permease family.</text>
</comment>
<dbReference type="Proteomes" id="UP000244912">
    <property type="component" value="Unassembled WGS sequence"/>
</dbReference>
<evidence type="ECO:0000256" key="5">
    <source>
        <dbReference type="ARBA" id="ARBA00022989"/>
    </source>
</evidence>
<dbReference type="RefSeq" id="WP_108894381.1">
    <property type="nucleotide sequence ID" value="NZ_ONZF01000004.1"/>
</dbReference>
<feature type="transmembrane region" description="Helical" evidence="7">
    <location>
        <begin position="217"/>
        <end position="239"/>
    </location>
</feature>
<gene>
    <name evidence="9" type="primary">dctM_10</name>
    <name evidence="9" type="ORF">PAA8504_02408</name>
</gene>
<accession>A0A2R8BWP1</accession>
<feature type="transmembrane region" description="Helical" evidence="7">
    <location>
        <begin position="245"/>
        <end position="265"/>
    </location>
</feature>
<evidence type="ECO:0000256" key="7">
    <source>
        <dbReference type="RuleBase" id="RU369079"/>
    </source>
</evidence>
<evidence type="ECO:0000256" key="1">
    <source>
        <dbReference type="ARBA" id="ARBA00004429"/>
    </source>
</evidence>
<keyword evidence="4 7" id="KW-0812">Transmembrane</keyword>
<feature type="transmembrane region" description="Helical" evidence="7">
    <location>
        <begin position="358"/>
        <end position="389"/>
    </location>
</feature>
<proteinExistence type="inferred from homology"/>
<organism evidence="9 10">
    <name type="scientific">Palleronia abyssalis</name>
    <dbReference type="NCBI Taxonomy" id="1501240"/>
    <lineage>
        <taxon>Bacteria</taxon>
        <taxon>Pseudomonadati</taxon>
        <taxon>Pseudomonadota</taxon>
        <taxon>Alphaproteobacteria</taxon>
        <taxon>Rhodobacterales</taxon>
        <taxon>Roseobacteraceae</taxon>
        <taxon>Palleronia</taxon>
    </lineage>
</organism>
<feature type="domain" description="TRAP C4-dicarboxylate transport system permease DctM subunit" evidence="8">
    <location>
        <begin position="10"/>
        <end position="425"/>
    </location>
</feature>
<evidence type="ECO:0000256" key="3">
    <source>
        <dbReference type="ARBA" id="ARBA00022519"/>
    </source>
</evidence>
<dbReference type="PANTHER" id="PTHR33362:SF5">
    <property type="entry name" value="C4-DICARBOXYLATE TRAP TRANSPORTER LARGE PERMEASE PROTEIN DCTM"/>
    <property type="match status" value="1"/>
</dbReference>
<feature type="transmembrane region" description="Helical" evidence="7">
    <location>
        <begin position="272"/>
        <end position="299"/>
    </location>
</feature>
<keyword evidence="10" id="KW-1185">Reference proteome</keyword>
<keyword evidence="6 7" id="KW-0472">Membrane</keyword>
<keyword evidence="7" id="KW-0813">Transport</keyword>
<dbReference type="PIRSF" id="PIRSF006066">
    <property type="entry name" value="HI0050"/>
    <property type="match status" value="1"/>
</dbReference>
<name>A0A2R8BWP1_9RHOB</name>
<dbReference type="AlphaFoldDB" id="A0A2R8BWP1"/>
<evidence type="ECO:0000256" key="6">
    <source>
        <dbReference type="ARBA" id="ARBA00023136"/>
    </source>
</evidence>